<gene>
    <name evidence="4" type="ORF">BDFB_013047</name>
</gene>
<dbReference type="GO" id="GO:0016787">
    <property type="term" value="F:hydrolase activity"/>
    <property type="evidence" value="ECO:0007669"/>
    <property type="project" value="UniProtKB-KW"/>
</dbReference>
<comment type="similarity">
    <text evidence="1">Belongs to the carbon-nitrogen hydrolase superfamily. BTD/VNN family.</text>
</comment>
<dbReference type="PANTHER" id="PTHR10609:SF14">
    <property type="entry name" value="BIOTINIDASE"/>
    <property type="match status" value="1"/>
</dbReference>
<comment type="caution">
    <text evidence="4">The sequence shown here is derived from an EMBL/GenBank/DDBJ whole genome shotgun (WGS) entry which is preliminary data.</text>
</comment>
<keyword evidence="5" id="KW-1185">Reference proteome</keyword>
<dbReference type="OrthoDB" id="10250282at2759"/>
<feature type="non-terminal residue" evidence="4">
    <location>
        <position position="1"/>
    </location>
</feature>
<dbReference type="InterPro" id="IPR043957">
    <property type="entry name" value="Vanin_C"/>
</dbReference>
<feature type="domain" description="CN hydrolase" evidence="3">
    <location>
        <begin position="1"/>
        <end position="183"/>
    </location>
</feature>
<dbReference type="InterPro" id="IPR040154">
    <property type="entry name" value="Biotinidase/VNN"/>
</dbReference>
<name>A0A482W8F4_ASBVE</name>
<dbReference type="Pfam" id="PF00795">
    <property type="entry name" value="CN_hydrolase"/>
    <property type="match status" value="1"/>
</dbReference>
<feature type="non-terminal residue" evidence="4">
    <location>
        <position position="280"/>
    </location>
</feature>
<evidence type="ECO:0000313" key="5">
    <source>
        <dbReference type="Proteomes" id="UP000292052"/>
    </source>
</evidence>
<dbReference type="InterPro" id="IPR036526">
    <property type="entry name" value="C-N_Hydrolase_sf"/>
</dbReference>
<dbReference type="Gene3D" id="3.60.110.10">
    <property type="entry name" value="Carbon-nitrogen hydrolase"/>
    <property type="match status" value="1"/>
</dbReference>
<dbReference type="PROSITE" id="PS50263">
    <property type="entry name" value="CN_HYDROLASE"/>
    <property type="match status" value="1"/>
</dbReference>
<evidence type="ECO:0000313" key="4">
    <source>
        <dbReference type="EMBL" id="RZC40883.1"/>
    </source>
</evidence>
<protein>
    <submittedName>
        <fullName evidence="4">CN hydrolase domain containing protein</fullName>
    </submittedName>
</protein>
<keyword evidence="2 4" id="KW-0378">Hydrolase</keyword>
<reference evidence="4 5" key="1">
    <citation type="submission" date="2017-03" db="EMBL/GenBank/DDBJ databases">
        <title>Genome of the blue death feigning beetle - Asbolus verrucosus.</title>
        <authorList>
            <person name="Rider S.D."/>
        </authorList>
    </citation>
    <scope>NUCLEOTIDE SEQUENCE [LARGE SCALE GENOMIC DNA]</scope>
    <source>
        <strain evidence="4">Butters</strain>
        <tissue evidence="4">Head and leg muscle</tissue>
    </source>
</reference>
<dbReference type="Proteomes" id="UP000292052">
    <property type="component" value="Unassembled WGS sequence"/>
</dbReference>
<evidence type="ECO:0000256" key="1">
    <source>
        <dbReference type="ARBA" id="ARBA00008225"/>
    </source>
</evidence>
<dbReference type="PANTHER" id="PTHR10609">
    <property type="entry name" value="BIOTINIDASE-RELATED"/>
    <property type="match status" value="1"/>
</dbReference>
<dbReference type="STRING" id="1661398.A0A482W8F4"/>
<dbReference type="SUPFAM" id="SSF56317">
    <property type="entry name" value="Carbon-nitrogen hydrolase"/>
    <property type="match status" value="1"/>
</dbReference>
<dbReference type="AlphaFoldDB" id="A0A482W8F4"/>
<accession>A0A482W8F4</accession>
<dbReference type="Pfam" id="PF19018">
    <property type="entry name" value="Vanin_C"/>
    <property type="match status" value="1"/>
</dbReference>
<dbReference type="InterPro" id="IPR003010">
    <property type="entry name" value="C-N_Hydrolase"/>
</dbReference>
<dbReference type="EMBL" id="QDEB01022188">
    <property type="protein sequence ID" value="RZC40883.1"/>
    <property type="molecule type" value="Genomic_DNA"/>
</dbReference>
<proteinExistence type="inferred from homology"/>
<evidence type="ECO:0000256" key="2">
    <source>
        <dbReference type="ARBA" id="ARBA00022801"/>
    </source>
</evidence>
<organism evidence="4 5">
    <name type="scientific">Asbolus verrucosus</name>
    <name type="common">Desert ironclad beetle</name>
    <dbReference type="NCBI Taxonomy" id="1661398"/>
    <lineage>
        <taxon>Eukaryota</taxon>
        <taxon>Metazoa</taxon>
        <taxon>Ecdysozoa</taxon>
        <taxon>Arthropoda</taxon>
        <taxon>Hexapoda</taxon>
        <taxon>Insecta</taxon>
        <taxon>Pterygota</taxon>
        <taxon>Neoptera</taxon>
        <taxon>Endopterygota</taxon>
        <taxon>Coleoptera</taxon>
        <taxon>Polyphaga</taxon>
        <taxon>Cucujiformia</taxon>
        <taxon>Tenebrionidae</taxon>
        <taxon>Pimeliinae</taxon>
        <taxon>Asbolus</taxon>
    </lineage>
</organism>
<sequence length="280" mass="31181">VKCGANDTGTNCETHGYFFYNTNVVFGRNGQVLNLYHKYNLFGEKQFDQPSAPEVVVIETDFGLNFGIFTCFDILFKSPAQDLLARNVDAVIQPSISIILDTSKTDLSEQVCHADQICCDFTAKITTTASSAEKNSYTYHLVAYSGVRSFNGFYNGGIEVCGIIACLNSSLSSCGQRFANYDDIEWPIKFEEITIKASFENDENKTQYPNSLLSSIRPIPVSQTVWEKKEVEGQKSTERTFSLAQPQDRILTFAIYGRNFAQDSPPDGNFGNAIGTSWLM</sequence>
<evidence type="ECO:0000259" key="3">
    <source>
        <dbReference type="PROSITE" id="PS50263"/>
    </source>
</evidence>